<gene>
    <name evidence="2" type="ORF">LMH87_005674</name>
</gene>
<organism evidence="2 3">
    <name type="scientific">Akanthomyces muscarius</name>
    <name type="common">Entomopathogenic fungus</name>
    <name type="synonym">Lecanicillium muscarium</name>
    <dbReference type="NCBI Taxonomy" id="2231603"/>
    <lineage>
        <taxon>Eukaryota</taxon>
        <taxon>Fungi</taxon>
        <taxon>Dikarya</taxon>
        <taxon>Ascomycota</taxon>
        <taxon>Pezizomycotina</taxon>
        <taxon>Sordariomycetes</taxon>
        <taxon>Hypocreomycetidae</taxon>
        <taxon>Hypocreales</taxon>
        <taxon>Cordycipitaceae</taxon>
        <taxon>Akanthomyces</taxon>
    </lineage>
</organism>
<evidence type="ECO:0000313" key="2">
    <source>
        <dbReference type="EMBL" id="KAJ4163981.1"/>
    </source>
</evidence>
<keyword evidence="1" id="KW-0472">Membrane</keyword>
<accession>A0A9W8QL79</accession>
<protein>
    <submittedName>
        <fullName evidence="2">Uncharacterized protein</fullName>
    </submittedName>
</protein>
<dbReference type="EMBL" id="JAJHUN010000001">
    <property type="protein sequence ID" value="KAJ4163981.1"/>
    <property type="molecule type" value="Genomic_DNA"/>
</dbReference>
<dbReference type="RefSeq" id="XP_056058896.1">
    <property type="nucleotide sequence ID" value="XM_056203436.1"/>
</dbReference>
<evidence type="ECO:0000256" key="1">
    <source>
        <dbReference type="SAM" id="Phobius"/>
    </source>
</evidence>
<name>A0A9W8QL79_AKAMU</name>
<dbReference type="GeneID" id="80892833"/>
<reference evidence="2" key="1">
    <citation type="journal article" date="2023" name="Access Microbiol">
        <title>De-novo genome assembly for Akanthomyces muscarius, a biocontrol agent of insect agricultural pests.</title>
        <authorList>
            <person name="Erdos Z."/>
            <person name="Studholme D.J."/>
            <person name="Raymond B."/>
            <person name="Sharma M."/>
        </authorList>
    </citation>
    <scope>NUCLEOTIDE SEQUENCE</scope>
    <source>
        <strain evidence="2">Ve6</strain>
    </source>
</reference>
<evidence type="ECO:0000313" key="3">
    <source>
        <dbReference type="Proteomes" id="UP001144673"/>
    </source>
</evidence>
<feature type="transmembrane region" description="Helical" evidence="1">
    <location>
        <begin position="38"/>
        <end position="57"/>
    </location>
</feature>
<dbReference type="KEGG" id="amus:LMH87_005674"/>
<dbReference type="AlphaFoldDB" id="A0A9W8QL79"/>
<keyword evidence="1" id="KW-0812">Transmembrane</keyword>
<keyword evidence="3" id="KW-1185">Reference proteome</keyword>
<dbReference type="Proteomes" id="UP001144673">
    <property type="component" value="Chromosome 1"/>
</dbReference>
<keyword evidence="1" id="KW-1133">Transmembrane helix</keyword>
<proteinExistence type="predicted"/>
<comment type="caution">
    <text evidence="2">The sequence shown here is derived from an EMBL/GenBank/DDBJ whole genome shotgun (WGS) entry which is preliminary data.</text>
</comment>
<sequence length="114" mass="13067">MILEKVLYAPVLNNYHPNRAIEALLHWILYAMSLSNEAIIAIVALGLALVPLLIKLWRSHKARRQAMAARRASADTEMQHLTAHLREPAVLSPSCSSLHRYVEYKLHEQIKYFP</sequence>